<evidence type="ECO:0000313" key="2">
    <source>
        <dbReference type="Proteomes" id="UP000053766"/>
    </source>
</evidence>
<sequence>MNFEKLSIESEKTTKLSLLNRYPITELYEILKFTKEYFTTDDRTNIKNDSELEMRTIYRGKNSKTMKINIAPQFAYRFNSFYHVNFLEQPAKKEESSEQMIFRAMAPIALMLFILTASYAQNDERTMTYNSNAIIIINAIKRNNAEMINHILKHYGTLSQLGNVGSKEDGGRQESRTILQSQLDGRTFKNN</sequence>
<keyword evidence="2" id="KW-1185">Reference proteome</keyword>
<dbReference type="AlphaFoldDB" id="A0A0D8XQ03"/>
<gene>
    <name evidence="1" type="ORF">DICVIV_07284</name>
</gene>
<proteinExistence type="predicted"/>
<name>A0A0D8XQ03_DICVI</name>
<reference evidence="2" key="2">
    <citation type="journal article" date="2016" name="Sci. Rep.">
        <title>Dictyocaulus viviparus genome, variome and transcriptome elucidate lungworm biology and support future intervention.</title>
        <authorList>
            <person name="McNulty S.N."/>
            <person name="Strube C."/>
            <person name="Rosa B.A."/>
            <person name="Martin J.C."/>
            <person name="Tyagi R."/>
            <person name="Choi Y.J."/>
            <person name="Wang Q."/>
            <person name="Hallsworth Pepin K."/>
            <person name="Zhang X."/>
            <person name="Ozersky P."/>
            <person name="Wilson R.K."/>
            <person name="Sternberg P.W."/>
            <person name="Gasser R.B."/>
            <person name="Mitreva M."/>
        </authorList>
    </citation>
    <scope>NUCLEOTIDE SEQUENCE [LARGE SCALE GENOMIC DNA]</scope>
    <source>
        <strain evidence="2">HannoverDv2000</strain>
    </source>
</reference>
<evidence type="ECO:0000313" key="1">
    <source>
        <dbReference type="EMBL" id="KJH46630.1"/>
    </source>
</evidence>
<protein>
    <submittedName>
        <fullName evidence="1">Uncharacterized protein</fullName>
    </submittedName>
</protein>
<dbReference type="OrthoDB" id="5862353at2759"/>
<dbReference type="EMBL" id="KN716342">
    <property type="protein sequence ID" value="KJH46630.1"/>
    <property type="molecule type" value="Genomic_DNA"/>
</dbReference>
<dbReference type="Proteomes" id="UP000053766">
    <property type="component" value="Unassembled WGS sequence"/>
</dbReference>
<reference evidence="1 2" key="1">
    <citation type="submission" date="2013-11" db="EMBL/GenBank/DDBJ databases">
        <title>Draft genome of the bovine lungworm Dictyocaulus viviparus.</title>
        <authorList>
            <person name="Mitreva M."/>
        </authorList>
    </citation>
    <scope>NUCLEOTIDE SEQUENCE [LARGE SCALE GENOMIC DNA]</scope>
    <source>
        <strain evidence="1 2">HannoverDv2000</strain>
    </source>
</reference>
<organism evidence="1 2">
    <name type="scientific">Dictyocaulus viviparus</name>
    <name type="common">Bovine lungworm</name>
    <dbReference type="NCBI Taxonomy" id="29172"/>
    <lineage>
        <taxon>Eukaryota</taxon>
        <taxon>Metazoa</taxon>
        <taxon>Ecdysozoa</taxon>
        <taxon>Nematoda</taxon>
        <taxon>Chromadorea</taxon>
        <taxon>Rhabditida</taxon>
        <taxon>Rhabditina</taxon>
        <taxon>Rhabditomorpha</taxon>
        <taxon>Strongyloidea</taxon>
        <taxon>Metastrongylidae</taxon>
        <taxon>Dictyocaulus</taxon>
    </lineage>
</organism>
<accession>A0A0D8XQ03</accession>